<feature type="compositionally biased region" description="Low complexity" evidence="2">
    <location>
        <begin position="514"/>
        <end position="528"/>
    </location>
</feature>
<feature type="compositionally biased region" description="Basic and acidic residues" evidence="2">
    <location>
        <begin position="477"/>
        <end position="488"/>
    </location>
</feature>
<name>A0ABR2JTI9_9EUKA</name>
<evidence type="ECO:0000256" key="2">
    <source>
        <dbReference type="SAM" id="MobiDB-lite"/>
    </source>
</evidence>
<feature type="region of interest" description="Disordered" evidence="2">
    <location>
        <begin position="514"/>
        <end position="541"/>
    </location>
</feature>
<feature type="compositionally biased region" description="Polar residues" evidence="2">
    <location>
        <begin position="442"/>
        <end position="459"/>
    </location>
</feature>
<keyword evidence="1" id="KW-0175">Coiled coil</keyword>
<sequence length="1072" mass="122865">MENKNASWIKGPLPPLAESILMSGLVSNKGASNNSIIVKSASSDSLENIHLHPPTSYTPINQLKQQQKKVNTPSPSVLKNENIISQTVNATAKLTKSSNITPYRKGISISSISQQRNQSDDLNKTSKPKSDFVFVVNPKSRLNNTAKSFQNSNILESFGMGSTISTKHYGNASIGESTNNIVSELDANIALLNNPDQQREESTSQSYSDQLLIREKLIKIHNYSFNQLILSEKSICSDRALLLRRFMKFYNSLIDEVPALREEIKQQEKSFSETVERIQQEKKEIEDKFQSDSNIEKELRDHILILEEKNKELTEESNKKDLTISSTTFETDYLKGQIVQLQFKLQNKKQRRKMLKNAISQMEEECQSQLKQIDSLTKALEEMNQGETGYIQKYHRVSTELEKAKQEIEDLKTEMNNVPVILKKDISVDTQDLPAPTKKRNPTSSLDQTAGKNKISTINEDNEDDIHFDTISNNKKQGKDTNSIEKPKPCNQSSNANFQVKKLNLSRRQTSHILPLSLSSNSGLSSTLGNEKKKKNPPGLKTLSAASDFTQNMADIFNLIEKKTATIQTSPRLAETLQIHKDVIDYNNVNFSQEKSKSNDNFQKKEKKVTNQDEDKYQLKIDSIEFKCPLPDNYKVNIQEVEQVPDILKMIMPIMSRPYVGRHPTDLKILDNNVTTQHQIVSNEKPLVWALQLIHTFLLDPYVRSNEHLNKTSIEPIFIDWITNRYKLQHLVNQVITDFSNLLVSNRSISAVMSLFYDILEGQYTVTELSFFSTLYSFSNQFTYPSLPKCLEEMTIDSSGYDQFTIHITVAAKIFAKCFTDEICDTFLLKKANEIKEKEDSPLINYFEFLKKSMEFFGDKHKLLYMQSKNLLMICGCSDPLIISYDPFVTFMTFLDYKGKELRKEWKAIKSLSTPAQDENDDTNHIDQSPDTVQLRDLLGYLAEKETQFVNLLNMIPMHQAVLTLKSFSSIISNLFIDLMKRFMKIKKIQEKFPPAINDKIKDDLNELKVSYLCANIPRILWYYRLILMKVDKGLMKEKGFIPFHPQSTIEVIKQLVEYLDRAESVSFALLC</sequence>
<evidence type="ECO:0000313" key="3">
    <source>
        <dbReference type="EMBL" id="KAK8882195.1"/>
    </source>
</evidence>
<accession>A0ABR2JTI9</accession>
<reference evidence="3 4" key="1">
    <citation type="submission" date="2024-04" db="EMBL/GenBank/DDBJ databases">
        <title>Tritrichomonas musculus Genome.</title>
        <authorList>
            <person name="Alves-Ferreira E."/>
            <person name="Grigg M."/>
            <person name="Lorenzi H."/>
            <person name="Galac M."/>
        </authorList>
    </citation>
    <scope>NUCLEOTIDE SEQUENCE [LARGE SCALE GENOMIC DNA]</scope>
    <source>
        <strain evidence="3 4">EAF2021</strain>
    </source>
</reference>
<gene>
    <name evidence="3" type="ORF">M9Y10_044835</name>
</gene>
<keyword evidence="4" id="KW-1185">Reference proteome</keyword>
<feature type="coiled-coil region" evidence="1">
    <location>
        <begin position="250"/>
        <end position="414"/>
    </location>
</feature>
<dbReference type="Proteomes" id="UP001470230">
    <property type="component" value="Unassembled WGS sequence"/>
</dbReference>
<evidence type="ECO:0000256" key="1">
    <source>
        <dbReference type="SAM" id="Coils"/>
    </source>
</evidence>
<dbReference type="EMBL" id="JAPFFF010000009">
    <property type="protein sequence ID" value="KAK8882195.1"/>
    <property type="molecule type" value="Genomic_DNA"/>
</dbReference>
<organism evidence="3 4">
    <name type="scientific">Tritrichomonas musculus</name>
    <dbReference type="NCBI Taxonomy" id="1915356"/>
    <lineage>
        <taxon>Eukaryota</taxon>
        <taxon>Metamonada</taxon>
        <taxon>Parabasalia</taxon>
        <taxon>Tritrichomonadida</taxon>
        <taxon>Tritrichomonadidae</taxon>
        <taxon>Tritrichomonas</taxon>
    </lineage>
</organism>
<feature type="region of interest" description="Disordered" evidence="2">
    <location>
        <begin position="431"/>
        <end position="496"/>
    </location>
</feature>
<proteinExistence type="predicted"/>
<comment type="caution">
    <text evidence="3">The sequence shown here is derived from an EMBL/GenBank/DDBJ whole genome shotgun (WGS) entry which is preliminary data.</text>
</comment>
<evidence type="ECO:0000313" key="4">
    <source>
        <dbReference type="Proteomes" id="UP001470230"/>
    </source>
</evidence>
<protein>
    <submittedName>
        <fullName evidence="3">Uncharacterized protein</fullName>
    </submittedName>
</protein>